<dbReference type="PANTHER" id="PTHR34512">
    <property type="entry name" value="CELL SURFACE PROTEIN"/>
    <property type="match status" value="1"/>
</dbReference>
<feature type="domain" description="Pyrrolo-quinoline quinone repeat" evidence="3">
    <location>
        <begin position="57"/>
        <end position="169"/>
    </location>
</feature>
<proteinExistence type="predicted"/>
<sequence>MRFFLITILLSISSVCGAHQWPALRGDASATSSIRYTGDEVLPEWHYSYKGNRRYETGMIVWASPALAVVAGKPMAFIGGYDQTMHALDLVAKEARWRKLTNGEIKSAPVVGTLDGLDVVVWGSSDRTVYAVAAYNGRQLWTRELIEASNTLGEAHLSSPFIHGDVLYITAFVYDKSLPRNKQKGVLYCLSLRTGTVIWTEQVSSGFLSSPVGFENGGRLYIAVCARRGLLSCYDVSESAPKLAWTFQMPHEVLGSPAVASDTSEPLLFLGSKFGNIIAINALTGKEVWQRMAGNWIDNTACVGKIDGQPVVFVGSHDYHVYAYDARSGELIWTRALGGEVFSVPSFFEVNGQPFIVVACLDNHLYCMDGRTGTILNAYYTGQPVWDKIAKGESVWGSASVFASGQNSVAVYGAFNAKVYSLPLFGSCSLQAMARSVKSLWVTLLMVFLIFTFLVLPLVLLPLRKSV</sequence>
<feature type="transmembrane region" description="Helical" evidence="1">
    <location>
        <begin position="440"/>
        <end position="463"/>
    </location>
</feature>
<dbReference type="Pfam" id="PF13360">
    <property type="entry name" value="PQQ_2"/>
    <property type="match status" value="2"/>
</dbReference>
<organism evidence="4 5">
    <name type="scientific">Candidatus Auribacter fodinae</name>
    <dbReference type="NCBI Taxonomy" id="2093366"/>
    <lineage>
        <taxon>Bacteria</taxon>
        <taxon>Pseudomonadati</taxon>
        <taxon>Candidatus Auribacterota</taxon>
        <taxon>Candidatus Auribacteria</taxon>
        <taxon>Candidatus Auribacterales</taxon>
        <taxon>Candidatus Auribacteraceae</taxon>
        <taxon>Candidatus Auribacter</taxon>
    </lineage>
</organism>
<keyword evidence="1" id="KW-0472">Membrane</keyword>
<dbReference type="SMART" id="SM00564">
    <property type="entry name" value="PQQ"/>
    <property type="match status" value="6"/>
</dbReference>
<dbReference type="Gene3D" id="2.130.10.10">
    <property type="entry name" value="YVTN repeat-like/Quinoprotein amine dehydrogenase"/>
    <property type="match status" value="2"/>
</dbReference>
<keyword evidence="1" id="KW-1133">Transmembrane helix</keyword>
<dbReference type="EMBL" id="QZJZ01000050">
    <property type="protein sequence ID" value="RJP59376.1"/>
    <property type="molecule type" value="Genomic_DNA"/>
</dbReference>
<evidence type="ECO:0000256" key="1">
    <source>
        <dbReference type="SAM" id="Phobius"/>
    </source>
</evidence>
<dbReference type="InterPro" id="IPR015943">
    <property type="entry name" value="WD40/YVTN_repeat-like_dom_sf"/>
</dbReference>
<dbReference type="AlphaFoldDB" id="A0A3A4R4M8"/>
<reference evidence="4 5" key="1">
    <citation type="journal article" date="2017" name="ISME J.">
        <title>Energy and carbon metabolisms in a deep terrestrial subsurface fluid microbial community.</title>
        <authorList>
            <person name="Momper L."/>
            <person name="Jungbluth S.P."/>
            <person name="Lee M.D."/>
            <person name="Amend J.P."/>
        </authorList>
    </citation>
    <scope>NUCLEOTIDE SEQUENCE [LARGE SCALE GENOMIC DNA]</scope>
    <source>
        <strain evidence="4">SURF_26</strain>
    </source>
</reference>
<name>A0A3A4R4M8_9BACT</name>
<keyword evidence="2" id="KW-0732">Signal</keyword>
<dbReference type="InterPro" id="IPR011047">
    <property type="entry name" value="Quinoprotein_ADH-like_sf"/>
</dbReference>
<keyword evidence="1" id="KW-0812">Transmembrane</keyword>
<protein>
    <recommendedName>
        <fullName evidence="3">Pyrrolo-quinoline quinone repeat domain-containing protein</fullName>
    </recommendedName>
</protein>
<evidence type="ECO:0000256" key="2">
    <source>
        <dbReference type="SAM" id="SignalP"/>
    </source>
</evidence>
<dbReference type="InterPro" id="IPR002372">
    <property type="entry name" value="PQQ_rpt_dom"/>
</dbReference>
<dbReference type="SUPFAM" id="SSF50998">
    <property type="entry name" value="Quinoprotein alcohol dehydrogenase-like"/>
    <property type="match status" value="1"/>
</dbReference>
<evidence type="ECO:0000313" key="4">
    <source>
        <dbReference type="EMBL" id="RJP59376.1"/>
    </source>
</evidence>
<feature type="chain" id="PRO_5017232830" description="Pyrrolo-quinoline quinone repeat domain-containing protein" evidence="2">
    <location>
        <begin position="19"/>
        <end position="467"/>
    </location>
</feature>
<evidence type="ECO:0000259" key="3">
    <source>
        <dbReference type="Pfam" id="PF13360"/>
    </source>
</evidence>
<feature type="signal peptide" evidence="2">
    <location>
        <begin position="1"/>
        <end position="18"/>
    </location>
</feature>
<comment type="caution">
    <text evidence="4">The sequence shown here is derived from an EMBL/GenBank/DDBJ whole genome shotgun (WGS) entry which is preliminary data.</text>
</comment>
<dbReference type="InterPro" id="IPR018391">
    <property type="entry name" value="PQQ_b-propeller_rpt"/>
</dbReference>
<evidence type="ECO:0000313" key="5">
    <source>
        <dbReference type="Proteomes" id="UP000266426"/>
    </source>
</evidence>
<gene>
    <name evidence="4" type="ORF">C4541_06185</name>
</gene>
<accession>A0A3A4R4M8</accession>
<feature type="domain" description="Pyrrolo-quinoline quinone repeat" evidence="3">
    <location>
        <begin position="274"/>
        <end position="380"/>
    </location>
</feature>
<dbReference type="PANTHER" id="PTHR34512:SF30">
    <property type="entry name" value="OUTER MEMBRANE PROTEIN ASSEMBLY FACTOR BAMB"/>
    <property type="match status" value="1"/>
</dbReference>
<dbReference type="Proteomes" id="UP000266426">
    <property type="component" value="Unassembled WGS sequence"/>
</dbReference>